<dbReference type="Pfam" id="PF20149">
    <property type="entry name" value="DUF6532"/>
    <property type="match status" value="1"/>
</dbReference>
<accession>A0A0C9W5H4</accession>
<organism evidence="2 3">
    <name type="scientific">Sphaerobolus stellatus (strain SS14)</name>
    <dbReference type="NCBI Taxonomy" id="990650"/>
    <lineage>
        <taxon>Eukaryota</taxon>
        <taxon>Fungi</taxon>
        <taxon>Dikarya</taxon>
        <taxon>Basidiomycota</taxon>
        <taxon>Agaricomycotina</taxon>
        <taxon>Agaricomycetes</taxon>
        <taxon>Phallomycetidae</taxon>
        <taxon>Geastrales</taxon>
        <taxon>Sphaerobolaceae</taxon>
        <taxon>Sphaerobolus</taxon>
    </lineage>
</organism>
<name>A0A0C9W5H4_SPHS4</name>
<sequence length="257" mass="28452">MLLFSVARLSLHLALTLLFIYPYLPRNPIRWSDRHATENSDISAPSLLHKLSNPDVILHQKPPFSHPFLQKVLSLVTFNPQSHPALGAHIPDAFDPLRLETLAFVCTMTHFALANLLKEKQQEFSADEYFLVYVDYLEMLKDFQAEEPEGFENHLMIMLADVIRKKKQTAGLSGDALMKELSMMTAAQPSQVPQGMVVAAVLALHGSATATIGNISQAMALLPAYGVPNLAPYGYPPGVTTFPFCYSPRSFAAKHCS</sequence>
<keyword evidence="3" id="KW-1185">Reference proteome</keyword>
<protein>
    <recommendedName>
        <fullName evidence="1">DUF6532 domain-containing protein</fullName>
    </recommendedName>
</protein>
<dbReference type="HOGENOM" id="CLU_093573_0_0_1"/>
<dbReference type="EMBL" id="KN837104">
    <property type="protein sequence ID" value="KIJ47028.1"/>
    <property type="molecule type" value="Genomic_DNA"/>
</dbReference>
<dbReference type="Proteomes" id="UP000054279">
    <property type="component" value="Unassembled WGS sequence"/>
</dbReference>
<evidence type="ECO:0000259" key="1">
    <source>
        <dbReference type="Pfam" id="PF20149"/>
    </source>
</evidence>
<dbReference type="AlphaFoldDB" id="A0A0C9W5H4"/>
<feature type="domain" description="DUF6532" evidence="1">
    <location>
        <begin position="58"/>
        <end position="143"/>
    </location>
</feature>
<reference evidence="2 3" key="1">
    <citation type="submission" date="2014-06" db="EMBL/GenBank/DDBJ databases">
        <title>Evolutionary Origins and Diversification of the Mycorrhizal Mutualists.</title>
        <authorList>
            <consortium name="DOE Joint Genome Institute"/>
            <consortium name="Mycorrhizal Genomics Consortium"/>
            <person name="Kohler A."/>
            <person name="Kuo A."/>
            <person name="Nagy L.G."/>
            <person name="Floudas D."/>
            <person name="Copeland A."/>
            <person name="Barry K.W."/>
            <person name="Cichocki N."/>
            <person name="Veneault-Fourrey C."/>
            <person name="LaButti K."/>
            <person name="Lindquist E.A."/>
            <person name="Lipzen A."/>
            <person name="Lundell T."/>
            <person name="Morin E."/>
            <person name="Murat C."/>
            <person name="Riley R."/>
            <person name="Ohm R."/>
            <person name="Sun H."/>
            <person name="Tunlid A."/>
            <person name="Henrissat B."/>
            <person name="Grigoriev I.V."/>
            <person name="Hibbett D.S."/>
            <person name="Martin F."/>
        </authorList>
    </citation>
    <scope>NUCLEOTIDE SEQUENCE [LARGE SCALE GENOMIC DNA]</scope>
    <source>
        <strain evidence="2 3">SS14</strain>
    </source>
</reference>
<evidence type="ECO:0000313" key="3">
    <source>
        <dbReference type="Proteomes" id="UP000054279"/>
    </source>
</evidence>
<evidence type="ECO:0000313" key="2">
    <source>
        <dbReference type="EMBL" id="KIJ47028.1"/>
    </source>
</evidence>
<dbReference type="InterPro" id="IPR045341">
    <property type="entry name" value="DUF6532"/>
</dbReference>
<proteinExistence type="predicted"/>
<gene>
    <name evidence="2" type="ORF">M422DRAFT_249336</name>
</gene>